<dbReference type="RefSeq" id="WP_110755742.1">
    <property type="nucleotide sequence ID" value="NZ_PRLG01000002.1"/>
</dbReference>
<proteinExistence type="predicted"/>
<sequence length="227" mass="25307">MSLLIIPKLICAAIIALPGYLPVPNQERTVLAEIRENQQDITLRAATKSVQGMYSGITVTWNNQTELFPWENISEPAYYPEVVTANIDGEGQDEVIIILTTGKGTGARGSAIHVLQEDWTEIPIGDPIAKAQNSLSSMYKEHQATVEYTMNIAGKEYAYSYPVEDAEMWFEEASIGRILRYRVQDNKLIAEIPVQVSPGTYTGTIEVEFRAYNGKLIPSEVSYIEDL</sequence>
<dbReference type="AlphaFoldDB" id="A0A2W0CG41"/>
<protein>
    <submittedName>
        <fullName evidence="1">Uncharacterized protein</fullName>
    </submittedName>
</protein>
<dbReference type="OrthoDB" id="2696313at2"/>
<accession>A0A2W0CG41</accession>
<evidence type="ECO:0000313" key="1">
    <source>
        <dbReference type="EMBL" id="PYY31207.1"/>
    </source>
</evidence>
<organism evidence="1 2">
    <name type="scientific">Paenibacillus illinoisensis</name>
    <dbReference type="NCBI Taxonomy" id="59845"/>
    <lineage>
        <taxon>Bacteria</taxon>
        <taxon>Bacillati</taxon>
        <taxon>Bacillota</taxon>
        <taxon>Bacilli</taxon>
        <taxon>Bacillales</taxon>
        <taxon>Paenibacillaceae</taxon>
        <taxon>Paenibacillus</taxon>
    </lineage>
</organism>
<reference evidence="1 2" key="1">
    <citation type="submission" date="2018-01" db="EMBL/GenBank/DDBJ databases">
        <title>Genome sequence of the PGP bacterium Paenibacillus illinoisensis E3.</title>
        <authorList>
            <person name="Rolli E."/>
            <person name="Marasco R."/>
            <person name="Bessem C."/>
            <person name="Michoud G."/>
            <person name="Gaiarsa S."/>
            <person name="Borin S."/>
            <person name="Daffonchio D."/>
        </authorList>
    </citation>
    <scope>NUCLEOTIDE SEQUENCE [LARGE SCALE GENOMIC DNA]</scope>
    <source>
        <strain evidence="1 2">E3</strain>
    </source>
</reference>
<name>A0A2W0CG41_9BACL</name>
<evidence type="ECO:0000313" key="2">
    <source>
        <dbReference type="Proteomes" id="UP000247459"/>
    </source>
</evidence>
<dbReference type="EMBL" id="PRLG01000002">
    <property type="protein sequence ID" value="PYY31207.1"/>
    <property type="molecule type" value="Genomic_DNA"/>
</dbReference>
<comment type="caution">
    <text evidence="1">The sequence shown here is derived from an EMBL/GenBank/DDBJ whole genome shotgun (WGS) entry which is preliminary data.</text>
</comment>
<gene>
    <name evidence="1" type="ORF">PIL02S_00298</name>
</gene>
<dbReference type="Proteomes" id="UP000247459">
    <property type="component" value="Unassembled WGS sequence"/>
</dbReference>